<feature type="region of interest" description="Disordered" evidence="6">
    <location>
        <begin position="33"/>
        <end position="58"/>
    </location>
</feature>
<evidence type="ECO:0000256" key="3">
    <source>
        <dbReference type="ARBA" id="ARBA00022692"/>
    </source>
</evidence>
<feature type="transmembrane region" description="Helical" evidence="7">
    <location>
        <begin position="228"/>
        <end position="247"/>
    </location>
</feature>
<evidence type="ECO:0000256" key="1">
    <source>
        <dbReference type="ARBA" id="ARBA00004141"/>
    </source>
</evidence>
<evidence type="ECO:0000313" key="8">
    <source>
        <dbReference type="EMBL" id="KAF2121727.1"/>
    </source>
</evidence>
<feature type="transmembrane region" description="Helical" evidence="7">
    <location>
        <begin position="389"/>
        <end position="413"/>
    </location>
</feature>
<feature type="compositionally biased region" description="Polar residues" evidence="6">
    <location>
        <begin position="45"/>
        <end position="56"/>
    </location>
</feature>
<evidence type="ECO:0000256" key="4">
    <source>
        <dbReference type="ARBA" id="ARBA00022989"/>
    </source>
</evidence>
<feature type="transmembrane region" description="Helical" evidence="7">
    <location>
        <begin position="534"/>
        <end position="553"/>
    </location>
</feature>
<dbReference type="InterPro" id="IPR051085">
    <property type="entry name" value="MB_O-acyltransferase"/>
</dbReference>
<feature type="transmembrane region" description="Helical" evidence="7">
    <location>
        <begin position="71"/>
        <end position="90"/>
    </location>
</feature>
<dbReference type="PANTHER" id="PTHR13285">
    <property type="entry name" value="ACYLTRANSFERASE"/>
    <property type="match status" value="1"/>
</dbReference>
<organism evidence="8 9">
    <name type="scientific">Lophiotrema nucula</name>
    <dbReference type="NCBI Taxonomy" id="690887"/>
    <lineage>
        <taxon>Eukaryota</taxon>
        <taxon>Fungi</taxon>
        <taxon>Dikarya</taxon>
        <taxon>Ascomycota</taxon>
        <taxon>Pezizomycotina</taxon>
        <taxon>Dothideomycetes</taxon>
        <taxon>Pleosporomycetidae</taxon>
        <taxon>Pleosporales</taxon>
        <taxon>Lophiotremataceae</taxon>
        <taxon>Lophiotrema</taxon>
    </lineage>
</organism>
<dbReference type="EMBL" id="ML977311">
    <property type="protein sequence ID" value="KAF2121727.1"/>
    <property type="molecule type" value="Genomic_DNA"/>
</dbReference>
<feature type="transmembrane region" description="Helical" evidence="7">
    <location>
        <begin position="610"/>
        <end position="629"/>
    </location>
</feature>
<name>A0A6A5ZS87_9PLEO</name>
<evidence type="ECO:0000256" key="7">
    <source>
        <dbReference type="SAM" id="Phobius"/>
    </source>
</evidence>
<comment type="subcellular location">
    <subcellularLocation>
        <location evidence="1">Membrane</location>
        <topology evidence="1">Multi-pass membrane protein</topology>
    </subcellularLocation>
</comment>
<keyword evidence="4 7" id="KW-1133">Transmembrane helix</keyword>
<feature type="transmembrane region" description="Helical" evidence="7">
    <location>
        <begin position="512"/>
        <end position="528"/>
    </location>
</feature>
<dbReference type="GO" id="GO:0006506">
    <property type="term" value="P:GPI anchor biosynthetic process"/>
    <property type="evidence" value="ECO:0007669"/>
    <property type="project" value="TreeGrafter"/>
</dbReference>
<evidence type="ECO:0000313" key="9">
    <source>
        <dbReference type="Proteomes" id="UP000799770"/>
    </source>
</evidence>
<reference evidence="8" key="1">
    <citation type="journal article" date="2020" name="Stud. Mycol.">
        <title>101 Dothideomycetes genomes: a test case for predicting lifestyles and emergence of pathogens.</title>
        <authorList>
            <person name="Haridas S."/>
            <person name="Albert R."/>
            <person name="Binder M."/>
            <person name="Bloem J."/>
            <person name="Labutti K."/>
            <person name="Salamov A."/>
            <person name="Andreopoulos B."/>
            <person name="Baker S."/>
            <person name="Barry K."/>
            <person name="Bills G."/>
            <person name="Bluhm B."/>
            <person name="Cannon C."/>
            <person name="Castanera R."/>
            <person name="Culley D."/>
            <person name="Daum C."/>
            <person name="Ezra D."/>
            <person name="Gonzalez J."/>
            <person name="Henrissat B."/>
            <person name="Kuo A."/>
            <person name="Liang C."/>
            <person name="Lipzen A."/>
            <person name="Lutzoni F."/>
            <person name="Magnuson J."/>
            <person name="Mondo S."/>
            <person name="Nolan M."/>
            <person name="Ohm R."/>
            <person name="Pangilinan J."/>
            <person name="Park H.-J."/>
            <person name="Ramirez L."/>
            <person name="Alfaro M."/>
            <person name="Sun H."/>
            <person name="Tritt A."/>
            <person name="Yoshinaga Y."/>
            <person name="Zwiers L.-H."/>
            <person name="Turgeon B."/>
            <person name="Goodwin S."/>
            <person name="Spatafora J."/>
            <person name="Crous P."/>
            <person name="Grigoriev I."/>
        </authorList>
    </citation>
    <scope>NUCLEOTIDE SEQUENCE</scope>
    <source>
        <strain evidence="8">CBS 627.86</strain>
    </source>
</reference>
<comment type="similarity">
    <text evidence="2">Belongs to the membrane-bound acyltransferase family.</text>
</comment>
<dbReference type="GO" id="GO:0005783">
    <property type="term" value="C:endoplasmic reticulum"/>
    <property type="evidence" value="ECO:0007669"/>
    <property type="project" value="TreeGrafter"/>
</dbReference>
<evidence type="ECO:0000256" key="2">
    <source>
        <dbReference type="ARBA" id="ARBA00010323"/>
    </source>
</evidence>
<dbReference type="OrthoDB" id="420606at2759"/>
<feature type="transmembrane region" description="Helical" evidence="7">
    <location>
        <begin position="192"/>
        <end position="216"/>
    </location>
</feature>
<accession>A0A6A5ZS87</accession>
<evidence type="ECO:0000256" key="6">
    <source>
        <dbReference type="SAM" id="MobiDB-lite"/>
    </source>
</evidence>
<keyword evidence="8" id="KW-0808">Transferase</keyword>
<feature type="transmembrane region" description="Helical" evidence="7">
    <location>
        <begin position="349"/>
        <end position="368"/>
    </location>
</feature>
<dbReference type="Pfam" id="PF03062">
    <property type="entry name" value="MBOAT"/>
    <property type="match status" value="1"/>
</dbReference>
<gene>
    <name evidence="8" type="ORF">BDV96DRAFT_536577</name>
</gene>
<dbReference type="InterPro" id="IPR004299">
    <property type="entry name" value="MBOAT_fam"/>
</dbReference>
<keyword evidence="5 7" id="KW-0472">Membrane</keyword>
<dbReference type="Proteomes" id="UP000799770">
    <property type="component" value="Unassembled WGS sequence"/>
</dbReference>
<proteinExistence type="inferred from homology"/>
<dbReference type="GO" id="GO:0008374">
    <property type="term" value="F:O-acyltransferase activity"/>
    <property type="evidence" value="ECO:0007669"/>
    <property type="project" value="TreeGrafter"/>
</dbReference>
<keyword evidence="9" id="KW-1185">Reference proteome</keyword>
<keyword evidence="3 7" id="KW-0812">Transmembrane</keyword>
<feature type="transmembrane region" description="Helical" evidence="7">
    <location>
        <begin position="565"/>
        <end position="590"/>
    </location>
</feature>
<evidence type="ECO:0000256" key="5">
    <source>
        <dbReference type="ARBA" id="ARBA00023136"/>
    </source>
</evidence>
<dbReference type="PANTHER" id="PTHR13285:SF18">
    <property type="entry name" value="PROTEIN-CYSTEINE N-PALMITOYLTRANSFERASE RASP"/>
    <property type="match status" value="1"/>
</dbReference>
<protein>
    <submittedName>
        <fullName evidence="8">MBOAT, membrane-bound O-acyltransferase family-domain-containing protein</fullName>
    </submittedName>
</protein>
<sequence>MSLRFLRQLYSLETLDTRFIVPATAPPKEALEEAELDPAKPEPVQNGQNGNYQSRGTIDGVQPSRWKTPEFYAYCLVIGVAVALMLKAVYDVSKASHPNYPKFARLLDDGWIPGRKVDNVDAQYSSFRQNIPYLFIVVLIHPLLRKLYDGLWRADTYTSVPQHRGPGTQLTMGLNTSSAAEARMDQRISFDVGFAVLFICALHGFSAPKIFLILYINYSIAKKVSRQYMPAVTWIFNVGILFLNEIYRGYSYASILYPFVPSIPVGDQTYSTSNVGAYLDKWGGLNSRWEVLFNFTVLRLISFNLDYYWSLNDQRGGAIEKKQLDPSNLSERDRVSIPAKPSDFSFRNYFAYALYSPLYLAGPIVTFNDYMSQCRYKLHSISLNRTALYALRFIVVLLTMEVMIHYLYMVAIFHVKPDWNAYTPLQLSMLGFFNLKHIWLKLLIPWRFFRLWSLLDGIDPPENMVRCMSDNYSVMQFWRGWHRSFNKWSLRYLYIPLGGSAIPGFYGKVRQIISSLLVFSFIAIWHDIQLRLLMWGWLVTLFVLPEIIAGLVFPKSQYRSRPNLYRMICGVGAVANILMLMLANLVGFALGVDGLKDLVHGIMGSYSGLVFFWSACFCLFVGAQVMFEVREEEKRHGIKMKC</sequence>
<dbReference type="GO" id="GO:0016020">
    <property type="term" value="C:membrane"/>
    <property type="evidence" value="ECO:0007669"/>
    <property type="project" value="UniProtKB-SubCell"/>
</dbReference>
<keyword evidence="8" id="KW-0012">Acyltransferase</keyword>
<dbReference type="AlphaFoldDB" id="A0A6A5ZS87"/>